<accession>A0A0W0R545</accession>
<organism evidence="1 2">
    <name type="scientific">Legionella adelaidensis</name>
    <dbReference type="NCBI Taxonomy" id="45056"/>
    <lineage>
        <taxon>Bacteria</taxon>
        <taxon>Pseudomonadati</taxon>
        <taxon>Pseudomonadota</taxon>
        <taxon>Gammaproteobacteria</taxon>
        <taxon>Legionellales</taxon>
        <taxon>Legionellaceae</taxon>
        <taxon>Legionella</taxon>
    </lineage>
</organism>
<gene>
    <name evidence="1" type="ORF">Lade_0853</name>
</gene>
<comment type="caution">
    <text evidence="1">The sequence shown here is derived from an EMBL/GenBank/DDBJ whole genome shotgun (WGS) entry which is preliminary data.</text>
</comment>
<reference evidence="1 2" key="1">
    <citation type="submission" date="2015-11" db="EMBL/GenBank/DDBJ databases">
        <title>Identification of large and diverse effector repertoires of 38 Legionella species.</title>
        <authorList>
            <person name="Burstein D."/>
            <person name="Amaro F."/>
            <person name="Zusman T."/>
            <person name="Lifshitz Z."/>
            <person name="Cohen O."/>
            <person name="Gilbert J.A."/>
            <person name="Pupko T."/>
            <person name="Shuman H.A."/>
            <person name="Segal G."/>
        </authorList>
    </citation>
    <scope>NUCLEOTIDE SEQUENCE [LARGE SCALE GENOMIC DNA]</scope>
    <source>
        <strain evidence="1 2">1762-AUS-E</strain>
    </source>
</reference>
<dbReference type="PATRIC" id="fig|45056.6.peg.883"/>
<evidence type="ECO:0008006" key="3">
    <source>
        <dbReference type="Google" id="ProtNLM"/>
    </source>
</evidence>
<dbReference type="OrthoDB" id="21302at2"/>
<proteinExistence type="predicted"/>
<sequence>MNSRLYTIPGNCLNSLETPLITNAHFSLESGQVIFFPELSFTLLPEEKNFYTDLRLDGKHKNISYDRRKDKLGGITKDSSNIVPLKAFMQRFSLFARDLVETTLPHYKNHLEWGRTSFRPAEIKGRRSSKRKDDTRLHVDSFPASPVNGKRILRVFSNINPYSEPRIWLLGEPFDKVIERFINTVPKYNRFYARILQTLKATKSFRSAYDHYMLNVHDNMKLDDHYQDTVTKDHIEFPAQSTWVVYTDYVSHAALSGRHLLEQTFYLEPEKMKHPEMSPLHRLASKTQQTIFV</sequence>
<name>A0A0W0R545_9GAMM</name>
<evidence type="ECO:0000313" key="2">
    <source>
        <dbReference type="Proteomes" id="UP000054859"/>
    </source>
</evidence>
<evidence type="ECO:0000313" key="1">
    <source>
        <dbReference type="EMBL" id="KTC66195.1"/>
    </source>
</evidence>
<dbReference type="AlphaFoldDB" id="A0A0W0R545"/>
<dbReference type="Proteomes" id="UP000054859">
    <property type="component" value="Unassembled WGS sequence"/>
</dbReference>
<dbReference type="RefSeq" id="WP_058461892.1">
    <property type="nucleotide sequence ID" value="NZ_CAAAHS010000005.1"/>
</dbReference>
<protein>
    <recommendedName>
        <fullName evidence="3">3-deoxy-D-manno-oct-2-ulosonic acid (Kdo) hydroxylase</fullName>
    </recommendedName>
</protein>
<dbReference type="Pfam" id="PF11004">
    <property type="entry name" value="Kdo_hydroxy"/>
    <property type="match status" value="1"/>
</dbReference>
<dbReference type="EMBL" id="LNKA01000001">
    <property type="protein sequence ID" value="KTC66195.1"/>
    <property type="molecule type" value="Genomic_DNA"/>
</dbReference>
<keyword evidence="2" id="KW-1185">Reference proteome</keyword>
<dbReference type="InterPro" id="IPR021266">
    <property type="entry name" value="Kdo_hydroxlase"/>
</dbReference>